<keyword evidence="1" id="KW-0040">ANK repeat</keyword>
<evidence type="ECO:0000256" key="2">
    <source>
        <dbReference type="SAM" id="MobiDB-lite"/>
    </source>
</evidence>
<evidence type="ECO:0000256" key="1">
    <source>
        <dbReference type="PROSITE-ProRule" id="PRU00023"/>
    </source>
</evidence>
<proteinExistence type="predicted"/>
<comment type="caution">
    <text evidence="3">The sequence shown here is derived from an EMBL/GenBank/DDBJ whole genome shotgun (WGS) entry which is preliminary data.</text>
</comment>
<dbReference type="SUPFAM" id="SSF48403">
    <property type="entry name" value="Ankyrin repeat"/>
    <property type="match status" value="1"/>
</dbReference>
<protein>
    <submittedName>
        <fullName evidence="3">Uncharacterized protein</fullName>
    </submittedName>
</protein>
<gene>
    <name evidence="3" type="ORF">PGLA2088_LOCUS15169</name>
</gene>
<dbReference type="AlphaFoldDB" id="A0A813J0A0"/>
<dbReference type="PROSITE" id="PS50088">
    <property type="entry name" value="ANK_REPEAT"/>
    <property type="match status" value="1"/>
</dbReference>
<dbReference type="Proteomes" id="UP000626109">
    <property type="component" value="Unassembled WGS sequence"/>
</dbReference>
<accession>A0A813J0A0</accession>
<feature type="non-terminal residue" evidence="3">
    <location>
        <position position="126"/>
    </location>
</feature>
<evidence type="ECO:0000313" key="4">
    <source>
        <dbReference type="Proteomes" id="UP000626109"/>
    </source>
</evidence>
<sequence>DATSSTLSSFPSSRSSFSSVDRTLSHDPDYRRRLAMKVFLDSNGFYHVNEEKRFLGRITYPLHCAVRQKDVSMVRLLLLMGANPSKHTTSGKTAEDIAKRNGYDEIVQVFEHFKQRPELGKRTTPM</sequence>
<dbReference type="Gene3D" id="1.25.40.20">
    <property type="entry name" value="Ankyrin repeat-containing domain"/>
    <property type="match status" value="1"/>
</dbReference>
<dbReference type="InterPro" id="IPR002110">
    <property type="entry name" value="Ankyrin_rpt"/>
</dbReference>
<dbReference type="EMBL" id="CAJNNW010018603">
    <property type="protein sequence ID" value="CAE8663169.1"/>
    <property type="molecule type" value="Genomic_DNA"/>
</dbReference>
<feature type="region of interest" description="Disordered" evidence="2">
    <location>
        <begin position="1"/>
        <end position="24"/>
    </location>
</feature>
<dbReference type="Pfam" id="PF00023">
    <property type="entry name" value="Ank"/>
    <property type="match status" value="1"/>
</dbReference>
<dbReference type="InterPro" id="IPR036770">
    <property type="entry name" value="Ankyrin_rpt-contain_sf"/>
</dbReference>
<organism evidence="3 4">
    <name type="scientific">Polarella glacialis</name>
    <name type="common">Dinoflagellate</name>
    <dbReference type="NCBI Taxonomy" id="89957"/>
    <lineage>
        <taxon>Eukaryota</taxon>
        <taxon>Sar</taxon>
        <taxon>Alveolata</taxon>
        <taxon>Dinophyceae</taxon>
        <taxon>Suessiales</taxon>
        <taxon>Suessiaceae</taxon>
        <taxon>Polarella</taxon>
    </lineage>
</organism>
<name>A0A813J0A0_POLGL</name>
<feature type="compositionally biased region" description="Low complexity" evidence="2">
    <location>
        <begin position="1"/>
        <end position="22"/>
    </location>
</feature>
<evidence type="ECO:0000313" key="3">
    <source>
        <dbReference type="EMBL" id="CAE8663169.1"/>
    </source>
</evidence>
<reference evidence="3" key="1">
    <citation type="submission" date="2021-02" db="EMBL/GenBank/DDBJ databases">
        <authorList>
            <person name="Dougan E. K."/>
            <person name="Rhodes N."/>
            <person name="Thang M."/>
            <person name="Chan C."/>
        </authorList>
    </citation>
    <scope>NUCLEOTIDE SEQUENCE</scope>
</reference>
<feature type="repeat" description="ANK" evidence="1">
    <location>
        <begin position="61"/>
        <end position="89"/>
    </location>
</feature>